<protein>
    <recommendedName>
        <fullName evidence="5">beta-lactamase</fullName>
        <ecNumber evidence="5">3.5.2.6</ecNumber>
    </recommendedName>
</protein>
<sequence length="265" mass="27904">MVGTAGGSGERDGAHVRVDRVSERIHFAHTEHVNWVIYSGPDGVTLVDSGYIGQRAQLEASLDAVGTRPADVAAVLITHGHADHLGGAAWLAAEFGTPVHTHPLELANVRRDVLEQAGPGGVLRNAWRPGVLAWALAILPLLDGRAGLGVPAATAAPLRGERVDVPGRPRMRLVDGHTTGHAVFEFDDEGVLVVGDALVTRHRTTRLLGPHLLPSMFHSDAERARESVGAIGWSTARVVLPGHGEAWIGPARAAAEAARQAGAPW</sequence>
<evidence type="ECO:0000313" key="14">
    <source>
        <dbReference type="Proteomes" id="UP001501746"/>
    </source>
</evidence>
<evidence type="ECO:0000256" key="10">
    <source>
        <dbReference type="ARBA" id="ARBA00022833"/>
    </source>
</evidence>
<dbReference type="RefSeq" id="WP_157425787.1">
    <property type="nucleotide sequence ID" value="NZ_BAAANK010000001.1"/>
</dbReference>
<evidence type="ECO:0000256" key="2">
    <source>
        <dbReference type="ARBA" id="ARBA00001947"/>
    </source>
</evidence>
<keyword evidence="9" id="KW-0378">Hydrolase</keyword>
<keyword evidence="7" id="KW-0732">Signal</keyword>
<keyword evidence="14" id="KW-1185">Reference proteome</keyword>
<keyword evidence="11" id="KW-0046">Antibiotic resistance</keyword>
<organism evidence="13 14">
    <name type="scientific">Agromyces salentinus</name>
    <dbReference type="NCBI Taxonomy" id="269421"/>
    <lineage>
        <taxon>Bacteria</taxon>
        <taxon>Bacillati</taxon>
        <taxon>Actinomycetota</taxon>
        <taxon>Actinomycetes</taxon>
        <taxon>Micrococcales</taxon>
        <taxon>Microbacteriaceae</taxon>
        <taxon>Agromyces</taxon>
    </lineage>
</organism>
<evidence type="ECO:0000259" key="12">
    <source>
        <dbReference type="SMART" id="SM00849"/>
    </source>
</evidence>
<proteinExistence type="inferred from homology"/>
<evidence type="ECO:0000256" key="5">
    <source>
        <dbReference type="ARBA" id="ARBA00012865"/>
    </source>
</evidence>
<evidence type="ECO:0000256" key="4">
    <source>
        <dbReference type="ARBA" id="ARBA00005250"/>
    </source>
</evidence>
<dbReference type="EMBL" id="BAAANK010000001">
    <property type="protein sequence ID" value="GAA1823331.1"/>
    <property type="molecule type" value="Genomic_DNA"/>
</dbReference>
<feature type="domain" description="Metallo-beta-lactamase" evidence="12">
    <location>
        <begin position="32"/>
        <end position="243"/>
    </location>
</feature>
<comment type="similarity">
    <text evidence="4">Belongs to the metallo-beta-lactamase superfamily. Class-B beta-lactamase family.</text>
</comment>
<evidence type="ECO:0000256" key="9">
    <source>
        <dbReference type="ARBA" id="ARBA00022801"/>
    </source>
</evidence>
<keyword evidence="8" id="KW-0574">Periplasm</keyword>
<dbReference type="Pfam" id="PF00753">
    <property type="entry name" value="Lactamase_B"/>
    <property type="match status" value="1"/>
</dbReference>
<comment type="catalytic activity">
    <reaction evidence="1">
        <text>a beta-lactam + H2O = a substituted beta-amino acid</text>
        <dbReference type="Rhea" id="RHEA:20401"/>
        <dbReference type="ChEBI" id="CHEBI:15377"/>
        <dbReference type="ChEBI" id="CHEBI:35627"/>
        <dbReference type="ChEBI" id="CHEBI:140347"/>
        <dbReference type="EC" id="3.5.2.6"/>
    </reaction>
</comment>
<dbReference type="Gene3D" id="3.60.15.10">
    <property type="entry name" value="Ribonuclease Z/Hydroxyacylglutathione hydrolase-like"/>
    <property type="match status" value="1"/>
</dbReference>
<dbReference type="PROSITE" id="PS00743">
    <property type="entry name" value="BETA_LACTAMASE_B_1"/>
    <property type="match status" value="1"/>
</dbReference>
<dbReference type="InterPro" id="IPR001279">
    <property type="entry name" value="Metallo-B-lactamas"/>
</dbReference>
<dbReference type="SMART" id="SM00849">
    <property type="entry name" value="Lactamase_B"/>
    <property type="match status" value="1"/>
</dbReference>
<evidence type="ECO:0000313" key="13">
    <source>
        <dbReference type="EMBL" id="GAA1823331.1"/>
    </source>
</evidence>
<dbReference type="PANTHER" id="PTHR42951:SF14">
    <property type="entry name" value="METALLO-BETA-LACTAMASE SUPERFAMILY PROTEIN"/>
    <property type="match status" value="1"/>
</dbReference>
<comment type="caution">
    <text evidence="13">The sequence shown here is derived from an EMBL/GenBank/DDBJ whole genome shotgun (WGS) entry which is preliminary data.</text>
</comment>
<name>A0ABN2MEA3_9MICO</name>
<accession>A0ABN2MEA3</accession>
<dbReference type="InterPro" id="IPR036866">
    <property type="entry name" value="RibonucZ/Hydroxyglut_hydro"/>
</dbReference>
<evidence type="ECO:0000256" key="1">
    <source>
        <dbReference type="ARBA" id="ARBA00001526"/>
    </source>
</evidence>
<dbReference type="Proteomes" id="UP001501746">
    <property type="component" value="Unassembled WGS sequence"/>
</dbReference>
<evidence type="ECO:0000256" key="7">
    <source>
        <dbReference type="ARBA" id="ARBA00022729"/>
    </source>
</evidence>
<evidence type="ECO:0000256" key="11">
    <source>
        <dbReference type="ARBA" id="ARBA00023251"/>
    </source>
</evidence>
<dbReference type="PANTHER" id="PTHR42951">
    <property type="entry name" value="METALLO-BETA-LACTAMASE DOMAIN-CONTAINING"/>
    <property type="match status" value="1"/>
</dbReference>
<keyword evidence="6" id="KW-0479">Metal-binding</keyword>
<dbReference type="SUPFAM" id="SSF56281">
    <property type="entry name" value="Metallo-hydrolase/oxidoreductase"/>
    <property type="match status" value="1"/>
</dbReference>
<dbReference type="InterPro" id="IPR001018">
    <property type="entry name" value="Beta-lactamase_class-B_CS"/>
</dbReference>
<evidence type="ECO:0000256" key="6">
    <source>
        <dbReference type="ARBA" id="ARBA00022723"/>
    </source>
</evidence>
<comment type="subcellular location">
    <subcellularLocation>
        <location evidence="3">Periplasm</location>
    </subcellularLocation>
</comment>
<reference evidence="13 14" key="1">
    <citation type="journal article" date="2019" name="Int. J. Syst. Evol. Microbiol.">
        <title>The Global Catalogue of Microorganisms (GCM) 10K type strain sequencing project: providing services to taxonomists for standard genome sequencing and annotation.</title>
        <authorList>
            <consortium name="The Broad Institute Genomics Platform"/>
            <consortium name="The Broad Institute Genome Sequencing Center for Infectious Disease"/>
            <person name="Wu L."/>
            <person name="Ma J."/>
        </authorList>
    </citation>
    <scope>NUCLEOTIDE SEQUENCE [LARGE SCALE GENOMIC DNA]</scope>
    <source>
        <strain evidence="13 14">JCM 14323</strain>
    </source>
</reference>
<evidence type="ECO:0000256" key="8">
    <source>
        <dbReference type="ARBA" id="ARBA00022764"/>
    </source>
</evidence>
<dbReference type="EC" id="3.5.2.6" evidence="5"/>
<comment type="cofactor">
    <cofactor evidence="2">
        <name>Zn(2+)</name>
        <dbReference type="ChEBI" id="CHEBI:29105"/>
    </cofactor>
</comment>
<keyword evidence="10" id="KW-0862">Zinc</keyword>
<evidence type="ECO:0000256" key="3">
    <source>
        <dbReference type="ARBA" id="ARBA00004418"/>
    </source>
</evidence>
<gene>
    <name evidence="13" type="ORF">GCM10009750_02290</name>
</gene>
<dbReference type="InterPro" id="IPR050855">
    <property type="entry name" value="NDM-1-like"/>
</dbReference>